<dbReference type="SUPFAM" id="SSF54106">
    <property type="entry name" value="LysM domain"/>
    <property type="match status" value="1"/>
</dbReference>
<feature type="signal peptide" evidence="1">
    <location>
        <begin position="1"/>
        <end position="28"/>
    </location>
</feature>
<dbReference type="InterPro" id="IPR036908">
    <property type="entry name" value="RlpA-like_sf"/>
</dbReference>
<dbReference type="AlphaFoldDB" id="A0A6G8PXW1"/>
<dbReference type="CDD" id="cd00118">
    <property type="entry name" value="LysM"/>
    <property type="match status" value="1"/>
</dbReference>
<dbReference type="Gene3D" id="3.10.350.10">
    <property type="entry name" value="LysM domain"/>
    <property type="match status" value="1"/>
</dbReference>
<gene>
    <name evidence="3" type="ORF">GBA65_11285</name>
</gene>
<evidence type="ECO:0000313" key="4">
    <source>
        <dbReference type="Proteomes" id="UP000502706"/>
    </source>
</evidence>
<evidence type="ECO:0000259" key="2">
    <source>
        <dbReference type="PROSITE" id="PS51782"/>
    </source>
</evidence>
<feature type="domain" description="LysM" evidence="2">
    <location>
        <begin position="205"/>
        <end position="249"/>
    </location>
</feature>
<name>A0A6G8PXW1_9ACTN</name>
<dbReference type="EMBL" id="CP045121">
    <property type="protein sequence ID" value="QIN79008.1"/>
    <property type="molecule type" value="Genomic_DNA"/>
</dbReference>
<evidence type="ECO:0000256" key="1">
    <source>
        <dbReference type="SAM" id="SignalP"/>
    </source>
</evidence>
<dbReference type="RefSeq" id="WP_166396670.1">
    <property type="nucleotide sequence ID" value="NZ_CP045121.1"/>
</dbReference>
<reference evidence="3 4" key="1">
    <citation type="submission" date="2019-10" db="EMBL/GenBank/DDBJ databases">
        <title>Rubrobacter sp nov SCSIO 52915 isolated from a deep-sea sediment in the South China Sea.</title>
        <authorList>
            <person name="Chen R.W."/>
        </authorList>
    </citation>
    <scope>NUCLEOTIDE SEQUENCE [LARGE SCALE GENOMIC DNA]</scope>
    <source>
        <strain evidence="3 4">SCSIO 52915</strain>
    </source>
</reference>
<dbReference type="PROSITE" id="PS51782">
    <property type="entry name" value="LYSM"/>
    <property type="match status" value="1"/>
</dbReference>
<dbReference type="InterPro" id="IPR036779">
    <property type="entry name" value="LysM_dom_sf"/>
</dbReference>
<organism evidence="3 4">
    <name type="scientific">Rubrobacter marinus</name>
    <dbReference type="NCBI Taxonomy" id="2653852"/>
    <lineage>
        <taxon>Bacteria</taxon>
        <taxon>Bacillati</taxon>
        <taxon>Actinomycetota</taxon>
        <taxon>Rubrobacteria</taxon>
        <taxon>Rubrobacterales</taxon>
        <taxon>Rubrobacteraceae</taxon>
        <taxon>Rubrobacter</taxon>
    </lineage>
</organism>
<dbReference type="KEGG" id="rmar:GBA65_11285"/>
<keyword evidence="4" id="KW-1185">Reference proteome</keyword>
<dbReference type="Proteomes" id="UP000502706">
    <property type="component" value="Chromosome"/>
</dbReference>
<keyword evidence="1" id="KW-0732">Signal</keyword>
<dbReference type="PANTHER" id="PTHR34183">
    <property type="entry name" value="ENDOLYTIC PEPTIDOGLYCAN TRANSGLYCOSYLASE RLPA"/>
    <property type="match status" value="1"/>
</dbReference>
<dbReference type="Gene3D" id="2.40.40.10">
    <property type="entry name" value="RlpA-like domain"/>
    <property type="match status" value="1"/>
</dbReference>
<dbReference type="InterPro" id="IPR018392">
    <property type="entry name" value="LysM"/>
</dbReference>
<sequence>MLPRFLFVLWLPLVLMACLAFSSEEADAEEALASWYGPGFSGLPTASGVPYDPFGFTAAHKTMPLGTELLVSYGGSAVEVTVNDRGPYVGERELDLSQGAAEALGLTEAGVDYVEYASTNQYAAASQAVPTDAYAGGDQYSTTTPEAYASVSTTQYSSGTETILGDDQYASSEQYVEAEVPAEPATTTATPAATTSAAVGGSSSAVLVVRPGETLSAIAAEMGVSVEQLAALNAISDPDYIYAGQVLYY</sequence>
<dbReference type="Pfam" id="PF03330">
    <property type="entry name" value="DPBB_1"/>
    <property type="match status" value="1"/>
</dbReference>
<evidence type="ECO:0000313" key="3">
    <source>
        <dbReference type="EMBL" id="QIN79008.1"/>
    </source>
</evidence>
<feature type="chain" id="PRO_5026209470" evidence="1">
    <location>
        <begin position="29"/>
        <end position="249"/>
    </location>
</feature>
<dbReference type="PANTHER" id="PTHR34183:SF8">
    <property type="entry name" value="ENDOLYTIC PEPTIDOGLYCAN TRANSGLYCOSYLASE RLPA-RELATED"/>
    <property type="match status" value="1"/>
</dbReference>
<dbReference type="SUPFAM" id="SSF50685">
    <property type="entry name" value="Barwin-like endoglucanases"/>
    <property type="match status" value="1"/>
</dbReference>
<dbReference type="InterPro" id="IPR009009">
    <property type="entry name" value="RlpA-like_DPBB"/>
</dbReference>
<accession>A0A6G8PXW1</accession>
<dbReference type="SMART" id="SM00257">
    <property type="entry name" value="LysM"/>
    <property type="match status" value="1"/>
</dbReference>
<dbReference type="PROSITE" id="PS51257">
    <property type="entry name" value="PROKAR_LIPOPROTEIN"/>
    <property type="match status" value="1"/>
</dbReference>
<proteinExistence type="predicted"/>
<dbReference type="CDD" id="cd22268">
    <property type="entry name" value="DPBB_RlpA-like"/>
    <property type="match status" value="1"/>
</dbReference>
<dbReference type="Pfam" id="PF01476">
    <property type="entry name" value="LysM"/>
    <property type="match status" value="1"/>
</dbReference>
<protein>
    <submittedName>
        <fullName evidence="3">LysM peptidoglycan-binding domain-containing protein</fullName>
    </submittedName>
</protein>